<dbReference type="Proteomes" id="UP000836404">
    <property type="component" value="Unassembled WGS sequence"/>
</dbReference>
<evidence type="ECO:0000256" key="1">
    <source>
        <dbReference type="SAM" id="MobiDB-lite"/>
    </source>
</evidence>
<evidence type="ECO:0000313" key="4">
    <source>
        <dbReference type="Proteomes" id="UP000836404"/>
    </source>
</evidence>
<feature type="chain" id="PRO_5040454913" evidence="2">
    <location>
        <begin position="22"/>
        <end position="285"/>
    </location>
</feature>
<evidence type="ECO:0000313" key="3">
    <source>
        <dbReference type="EMBL" id="CAD6965739.1"/>
    </source>
</evidence>
<keyword evidence="2" id="KW-0732">Signal</keyword>
<name>A0A9N8QRF1_9BASI</name>
<dbReference type="AlphaFoldDB" id="A0A9N8QRF1"/>
<reference evidence="3 4" key="1">
    <citation type="submission" date="2020-10" db="EMBL/GenBank/DDBJ databases">
        <authorList>
            <person name="Sedaghatjoo S."/>
        </authorList>
    </citation>
    <scope>NUCLEOTIDE SEQUENCE [LARGE SCALE GENOMIC DNA]</scope>
    <source>
        <strain evidence="3 4">LLFL</strain>
    </source>
</reference>
<protein>
    <submittedName>
        <fullName evidence="3">Uncharacterized protein</fullName>
    </submittedName>
</protein>
<organism evidence="3 4">
    <name type="scientific">Tilletia laevis</name>
    <dbReference type="NCBI Taxonomy" id="157183"/>
    <lineage>
        <taxon>Eukaryota</taxon>
        <taxon>Fungi</taxon>
        <taxon>Dikarya</taxon>
        <taxon>Basidiomycota</taxon>
        <taxon>Ustilaginomycotina</taxon>
        <taxon>Exobasidiomycetes</taxon>
        <taxon>Tilletiales</taxon>
        <taxon>Tilletiaceae</taxon>
        <taxon>Tilletia</taxon>
    </lineage>
</organism>
<keyword evidence="4" id="KW-1185">Reference proteome</keyword>
<accession>A0A9N8QRF1</accession>
<feature type="region of interest" description="Disordered" evidence="1">
    <location>
        <begin position="234"/>
        <end position="257"/>
    </location>
</feature>
<feature type="signal peptide" evidence="2">
    <location>
        <begin position="1"/>
        <end position="21"/>
    </location>
</feature>
<comment type="caution">
    <text evidence="3">The sequence shown here is derived from an EMBL/GenBank/DDBJ whole genome shotgun (WGS) entry which is preliminary data.</text>
</comment>
<evidence type="ECO:0000256" key="2">
    <source>
        <dbReference type="SAM" id="SignalP"/>
    </source>
</evidence>
<gene>
    <name evidence="3" type="ORF">JKILLFL_G9667</name>
</gene>
<dbReference type="EMBL" id="CAJHJF010008249">
    <property type="protein sequence ID" value="CAD6965739.1"/>
    <property type="molecule type" value="Genomic_DNA"/>
</dbReference>
<sequence>MFFRSTFAAAALVSAATLVAADYDPANMPAKTDPSHDQIGYNDCISRYGASNAKSLCQNVYINSVKDFCLWGPRFTAEIGDQEGEVVAYCMKSGYGTRLIPSGTIKGVQFVKTPSFVQVTGNCDCTKIKLSNGDQGGELDPHGATGAGNPVGGVQGSHWNHPGTYRDGTFEQCDGQEGAMPGRYIKHGTTSVFRQEDGSHPSGQAPGATSNCREYASISNGPAAYVPGKAATTKAATTTSKSTATSKSTTTSKSTSTVKTTVKAAAKTTAAAASRRHHVNRQGAH</sequence>
<proteinExistence type="predicted"/>